<keyword evidence="5" id="KW-0375">Hydrogen ion transport</keyword>
<evidence type="ECO:0000256" key="1">
    <source>
        <dbReference type="ARBA" id="ARBA00004370"/>
    </source>
</evidence>
<evidence type="ECO:0000256" key="10">
    <source>
        <dbReference type="ARBA" id="ARBA00023310"/>
    </source>
</evidence>
<dbReference type="PANTHER" id="PTHR48082">
    <property type="entry name" value="ATP SYNTHASE SUBUNIT ALPHA, MITOCHONDRIAL"/>
    <property type="match status" value="1"/>
</dbReference>
<dbReference type="GO" id="GO:0043531">
    <property type="term" value="F:ADP binding"/>
    <property type="evidence" value="ECO:0007669"/>
    <property type="project" value="TreeGrafter"/>
</dbReference>
<dbReference type="EMBL" id="JAGQKY010000259">
    <property type="protein sequence ID" value="MCA9398046.1"/>
    <property type="molecule type" value="Genomic_DNA"/>
</dbReference>
<dbReference type="InterPro" id="IPR000194">
    <property type="entry name" value="ATPase_F1/V1/A1_a/bsu_nucl-bd"/>
</dbReference>
<evidence type="ECO:0000313" key="14">
    <source>
        <dbReference type="Proteomes" id="UP000699691"/>
    </source>
</evidence>
<sequence length="338" mass="37257">MHQNIYQKLFEEIIEQTGEIGFVTRISHPIISVEGLPTIHPEELVIFESGELGQVFTINKESVEILALSGKPMPIGTRVSRMTKQVTIPLSRDIIGKTISSLGTYYSSGLPIEEKDEERTIHAAAPGISSRTKIIKPLITGVSIVDLLVPLGKGQRELVLGDRKTGKTNFLLQAMLTQAKEGTICIYAAIGKRKVEIKHVEKYIRDNEIADQTLIVASSASDPVGLIYLTPYTAMTIAEYFKDLGHDVLLILDDLSTHAKYYREISLVGQRFPGRSSYPGDIFYAHARLLERAGNFKTSSGDAVSITCLPVAETVEGNISGYIQTNLMSITDGHIYFD</sequence>
<dbReference type="InterPro" id="IPR027417">
    <property type="entry name" value="P-loop_NTPase"/>
</dbReference>
<evidence type="ECO:0000256" key="9">
    <source>
        <dbReference type="ARBA" id="ARBA00023196"/>
    </source>
</evidence>
<dbReference type="Pfam" id="PF00006">
    <property type="entry name" value="ATP-synt_ab"/>
    <property type="match status" value="1"/>
</dbReference>
<evidence type="ECO:0000313" key="13">
    <source>
        <dbReference type="EMBL" id="MCA9398046.1"/>
    </source>
</evidence>
<dbReference type="SUPFAM" id="SSF52540">
    <property type="entry name" value="P-loop containing nucleoside triphosphate hydrolases"/>
    <property type="match status" value="1"/>
</dbReference>
<evidence type="ECO:0000259" key="12">
    <source>
        <dbReference type="Pfam" id="PF00006"/>
    </source>
</evidence>
<comment type="subunit">
    <text evidence="11">F-type ATPases have 2 components, CF(1) - the catalytic core - and CF(0) - the membrane proton channel. CF(1) has five subunits: alpha(3), beta(3), gamma(1), delta(1), epsilon(1). CF(0) has four main subunits: a(1), b(1), b'(1) and c(9-12).</text>
</comment>
<evidence type="ECO:0000256" key="6">
    <source>
        <dbReference type="ARBA" id="ARBA00022840"/>
    </source>
</evidence>
<dbReference type="GO" id="GO:0005524">
    <property type="term" value="F:ATP binding"/>
    <property type="evidence" value="ECO:0007669"/>
    <property type="project" value="UniProtKB-KW"/>
</dbReference>
<keyword evidence="6" id="KW-0067">ATP-binding</keyword>
<feature type="non-terminal residue" evidence="13">
    <location>
        <position position="338"/>
    </location>
</feature>
<feature type="domain" description="ATPase F1/V1/A1 complex alpha/beta subunit nucleotide-binding" evidence="12">
    <location>
        <begin position="141"/>
        <end position="338"/>
    </location>
</feature>
<name>A0A955LXJ8_UNCKA</name>
<dbReference type="GO" id="GO:0045259">
    <property type="term" value="C:proton-transporting ATP synthase complex"/>
    <property type="evidence" value="ECO:0007669"/>
    <property type="project" value="UniProtKB-KW"/>
</dbReference>
<dbReference type="SUPFAM" id="SSF50615">
    <property type="entry name" value="N-terminal domain of alpha and beta subunits of F1 ATP synthase"/>
    <property type="match status" value="1"/>
</dbReference>
<evidence type="ECO:0000256" key="7">
    <source>
        <dbReference type="ARBA" id="ARBA00023065"/>
    </source>
</evidence>
<dbReference type="AlphaFoldDB" id="A0A955LXJ8"/>
<comment type="similarity">
    <text evidence="2">Belongs to the ATPase alpha/beta chains family.</text>
</comment>
<comment type="subcellular location">
    <subcellularLocation>
        <location evidence="1">Membrane</location>
    </subcellularLocation>
</comment>
<evidence type="ECO:0000256" key="4">
    <source>
        <dbReference type="ARBA" id="ARBA00022741"/>
    </source>
</evidence>
<reference evidence="13" key="1">
    <citation type="submission" date="2020-04" db="EMBL/GenBank/DDBJ databases">
        <authorList>
            <person name="Zhang T."/>
        </authorList>
    </citation>
    <scope>NUCLEOTIDE SEQUENCE</scope>
    <source>
        <strain evidence="13">HKST-UBA02</strain>
    </source>
</reference>
<dbReference type="GO" id="GO:0046933">
    <property type="term" value="F:proton-transporting ATP synthase activity, rotational mechanism"/>
    <property type="evidence" value="ECO:0007669"/>
    <property type="project" value="InterPro"/>
</dbReference>
<keyword evidence="10" id="KW-0066">ATP synthesis</keyword>
<evidence type="ECO:0000256" key="11">
    <source>
        <dbReference type="ARBA" id="ARBA00026013"/>
    </source>
</evidence>
<accession>A0A955LXJ8</accession>
<keyword evidence="7" id="KW-0406">Ion transport</keyword>
<gene>
    <name evidence="13" type="ORF">KC573_04405</name>
</gene>
<evidence type="ECO:0000256" key="8">
    <source>
        <dbReference type="ARBA" id="ARBA00023136"/>
    </source>
</evidence>
<reference evidence="13" key="2">
    <citation type="journal article" date="2021" name="Microbiome">
        <title>Successional dynamics and alternative stable states in a saline activated sludge microbial community over 9 years.</title>
        <authorList>
            <person name="Wang Y."/>
            <person name="Ye J."/>
            <person name="Ju F."/>
            <person name="Liu L."/>
            <person name="Boyd J.A."/>
            <person name="Deng Y."/>
            <person name="Parks D.H."/>
            <person name="Jiang X."/>
            <person name="Yin X."/>
            <person name="Woodcroft B.J."/>
            <person name="Tyson G.W."/>
            <person name="Hugenholtz P."/>
            <person name="Polz M.F."/>
            <person name="Zhang T."/>
        </authorList>
    </citation>
    <scope>NUCLEOTIDE SEQUENCE</scope>
    <source>
        <strain evidence="13">HKST-UBA02</strain>
    </source>
</reference>
<dbReference type="Proteomes" id="UP000699691">
    <property type="component" value="Unassembled WGS sequence"/>
</dbReference>
<dbReference type="PANTHER" id="PTHR48082:SF2">
    <property type="entry name" value="ATP SYNTHASE SUBUNIT ALPHA, MITOCHONDRIAL"/>
    <property type="match status" value="1"/>
</dbReference>
<organism evidence="13 14">
    <name type="scientific">candidate division WWE3 bacterium</name>
    <dbReference type="NCBI Taxonomy" id="2053526"/>
    <lineage>
        <taxon>Bacteria</taxon>
        <taxon>Katanobacteria</taxon>
    </lineage>
</organism>
<proteinExistence type="inferred from homology"/>
<keyword evidence="3" id="KW-0813">Transport</keyword>
<keyword evidence="8" id="KW-0472">Membrane</keyword>
<dbReference type="Gene3D" id="3.40.50.12240">
    <property type="match status" value="1"/>
</dbReference>
<evidence type="ECO:0000256" key="5">
    <source>
        <dbReference type="ARBA" id="ARBA00022781"/>
    </source>
</evidence>
<dbReference type="FunFam" id="3.40.50.300:FF:002432">
    <property type="entry name" value="ATP synthase subunit alpha, mitochondrial"/>
    <property type="match status" value="1"/>
</dbReference>
<dbReference type="InterPro" id="IPR005294">
    <property type="entry name" value="ATP_synth_F1_asu"/>
</dbReference>
<evidence type="ECO:0000256" key="2">
    <source>
        <dbReference type="ARBA" id="ARBA00008936"/>
    </source>
</evidence>
<protein>
    <submittedName>
        <fullName evidence="13">F0F1 ATP synthase subunit alpha</fullName>
    </submittedName>
</protein>
<keyword evidence="4" id="KW-0547">Nucleotide-binding</keyword>
<dbReference type="InterPro" id="IPR036121">
    <property type="entry name" value="ATPase_F1/V1/A1_a/bsu_N_sf"/>
</dbReference>
<evidence type="ECO:0000256" key="3">
    <source>
        <dbReference type="ARBA" id="ARBA00022448"/>
    </source>
</evidence>
<comment type="caution">
    <text evidence="13">The sequence shown here is derived from an EMBL/GenBank/DDBJ whole genome shotgun (WGS) entry which is preliminary data.</text>
</comment>
<keyword evidence="9" id="KW-0139">CF(1)</keyword>